<organism evidence="1 2">
    <name type="scientific">Romanomermis culicivorax</name>
    <name type="common">Nematode worm</name>
    <dbReference type="NCBI Taxonomy" id="13658"/>
    <lineage>
        <taxon>Eukaryota</taxon>
        <taxon>Metazoa</taxon>
        <taxon>Ecdysozoa</taxon>
        <taxon>Nematoda</taxon>
        <taxon>Enoplea</taxon>
        <taxon>Dorylaimia</taxon>
        <taxon>Mermithida</taxon>
        <taxon>Mermithoidea</taxon>
        <taxon>Mermithidae</taxon>
        <taxon>Romanomermis</taxon>
    </lineage>
</organism>
<evidence type="ECO:0000313" key="2">
    <source>
        <dbReference type="WBParaSite" id="nRc.2.0.1.t47631-RA"/>
    </source>
</evidence>
<proteinExistence type="predicted"/>
<accession>A0A915LCT6</accession>
<sequence>QHCSILQNLEIDNLSHILSLADCQFVFGNGFKCLKILILMQSQITADAVYNICVNDNGSGFHMPKISDMIEVQMPIALKNLSR</sequence>
<keyword evidence="1" id="KW-1185">Reference proteome</keyword>
<name>A0A915LCT6_ROMCU</name>
<dbReference type="WBParaSite" id="nRc.2.0.1.t47631-RA">
    <property type="protein sequence ID" value="nRc.2.0.1.t47631-RA"/>
    <property type="gene ID" value="nRc.2.0.1.g47631"/>
</dbReference>
<reference evidence="2" key="1">
    <citation type="submission" date="2022-11" db="UniProtKB">
        <authorList>
            <consortium name="WormBaseParasite"/>
        </authorList>
    </citation>
    <scope>IDENTIFICATION</scope>
</reference>
<protein>
    <submittedName>
        <fullName evidence="2">Uncharacterized protein</fullName>
    </submittedName>
</protein>
<dbReference type="AlphaFoldDB" id="A0A915LCT6"/>
<dbReference type="Proteomes" id="UP000887565">
    <property type="component" value="Unplaced"/>
</dbReference>
<evidence type="ECO:0000313" key="1">
    <source>
        <dbReference type="Proteomes" id="UP000887565"/>
    </source>
</evidence>